<dbReference type="EMBL" id="JAPMSZ010000009">
    <property type="protein sequence ID" value="KAJ5091719.1"/>
    <property type="molecule type" value="Genomic_DNA"/>
</dbReference>
<proteinExistence type="predicted"/>
<keyword evidence="3" id="KW-1185">Reference proteome</keyword>
<dbReference type="AlphaFoldDB" id="A0A9W9F1A3"/>
<dbReference type="CDD" id="cd00077">
    <property type="entry name" value="HDc"/>
    <property type="match status" value="1"/>
</dbReference>
<evidence type="ECO:0000259" key="1">
    <source>
        <dbReference type="SMART" id="SM00471"/>
    </source>
</evidence>
<dbReference type="RefSeq" id="XP_056509916.1">
    <property type="nucleotide sequence ID" value="XM_056657116.1"/>
</dbReference>
<dbReference type="PANTHER" id="PTHR35569">
    <property type="entry name" value="CYANAMIDE HYDRATASE DDI2-RELATED"/>
    <property type="match status" value="1"/>
</dbReference>
<evidence type="ECO:0000313" key="2">
    <source>
        <dbReference type="EMBL" id="KAJ5091719.1"/>
    </source>
</evidence>
<dbReference type="SMART" id="SM00471">
    <property type="entry name" value="HDc"/>
    <property type="match status" value="1"/>
</dbReference>
<name>A0A9W9F1A3_9EURO</name>
<sequence length="254" mass="27685">MSNIYGLTAVPAFATTLLTATPAYPAPTTPPTAIPITETAVPHTALAHRIGVYARSHLPKPTYNHSRRVYHYGLAIKRYRFPFADWAFDDETFFVACLLHDIGTTDENLHKTGLSFEFFGGFLALKILGEGEPEPESGVLGGAGGAALAPLQQAESVAEAILRHQDLCSVGRITALGQLLQLATIFDNTGAFADLVHADTIKDVSTHFPRMQWSSCFSSTIQQEIDLKPWAHSTALGDEFKVKVLGNELMKPYE</sequence>
<dbReference type="InterPro" id="IPR003607">
    <property type="entry name" value="HD/PDEase_dom"/>
</dbReference>
<dbReference type="InterPro" id="IPR017771">
    <property type="entry name" value="Cyanamide_hydratase_HD"/>
</dbReference>
<dbReference type="OrthoDB" id="409121at2759"/>
<accession>A0A9W9F1A3</accession>
<protein>
    <submittedName>
        <fullName evidence="2">Cyanamide hydratase</fullName>
    </submittedName>
</protein>
<evidence type="ECO:0000313" key="3">
    <source>
        <dbReference type="Proteomes" id="UP001141434"/>
    </source>
</evidence>
<feature type="domain" description="HD/PDEase" evidence="1">
    <location>
        <begin position="58"/>
        <end position="198"/>
    </location>
</feature>
<dbReference type="PANTHER" id="PTHR35569:SF1">
    <property type="entry name" value="CYANAMIDE HYDRATASE DDI2-RELATED"/>
    <property type="match status" value="1"/>
</dbReference>
<dbReference type="InterPro" id="IPR006674">
    <property type="entry name" value="HD_domain"/>
</dbReference>
<dbReference type="SUPFAM" id="SSF109604">
    <property type="entry name" value="HD-domain/PDEase-like"/>
    <property type="match status" value="1"/>
</dbReference>
<reference evidence="2" key="1">
    <citation type="submission" date="2022-11" db="EMBL/GenBank/DDBJ databases">
        <authorList>
            <person name="Petersen C."/>
        </authorList>
    </citation>
    <scope>NUCLEOTIDE SEQUENCE</scope>
    <source>
        <strain evidence="2">IBT 34128</strain>
    </source>
</reference>
<dbReference type="Pfam" id="PF01966">
    <property type="entry name" value="HD"/>
    <property type="match status" value="1"/>
</dbReference>
<organism evidence="2 3">
    <name type="scientific">Penicillium alfredii</name>
    <dbReference type="NCBI Taxonomy" id="1506179"/>
    <lineage>
        <taxon>Eukaryota</taxon>
        <taxon>Fungi</taxon>
        <taxon>Dikarya</taxon>
        <taxon>Ascomycota</taxon>
        <taxon>Pezizomycotina</taxon>
        <taxon>Eurotiomycetes</taxon>
        <taxon>Eurotiomycetidae</taxon>
        <taxon>Eurotiales</taxon>
        <taxon>Aspergillaceae</taxon>
        <taxon>Penicillium</taxon>
    </lineage>
</organism>
<reference evidence="2" key="2">
    <citation type="journal article" date="2023" name="IMA Fungus">
        <title>Comparative genomic study of the Penicillium genus elucidates a diverse pangenome and 15 lateral gene transfer events.</title>
        <authorList>
            <person name="Petersen C."/>
            <person name="Sorensen T."/>
            <person name="Nielsen M.R."/>
            <person name="Sondergaard T.E."/>
            <person name="Sorensen J.L."/>
            <person name="Fitzpatrick D.A."/>
            <person name="Frisvad J.C."/>
            <person name="Nielsen K.L."/>
        </authorList>
    </citation>
    <scope>NUCLEOTIDE SEQUENCE</scope>
    <source>
        <strain evidence="2">IBT 34128</strain>
    </source>
</reference>
<gene>
    <name evidence="2" type="ORF">NUU61_006589</name>
</gene>
<dbReference type="Gene3D" id="1.10.3210.10">
    <property type="entry name" value="Hypothetical protein af1432"/>
    <property type="match status" value="1"/>
</dbReference>
<dbReference type="Proteomes" id="UP001141434">
    <property type="component" value="Unassembled WGS sequence"/>
</dbReference>
<dbReference type="NCBIfam" id="TIGR03401">
    <property type="entry name" value="cyanamide_fam"/>
    <property type="match status" value="1"/>
</dbReference>
<dbReference type="GeneID" id="81396285"/>
<comment type="caution">
    <text evidence="2">The sequence shown here is derived from an EMBL/GenBank/DDBJ whole genome shotgun (WGS) entry which is preliminary data.</text>
</comment>